<dbReference type="InterPro" id="IPR039467">
    <property type="entry name" value="TFIIIB_B''_Myb"/>
</dbReference>
<evidence type="ECO:0000313" key="4">
    <source>
        <dbReference type="EMBL" id="EFA06729.1"/>
    </source>
</evidence>
<dbReference type="GO" id="GO:0070898">
    <property type="term" value="P:RNA polymerase III preinitiation complex assembly"/>
    <property type="evidence" value="ECO:0000318"/>
    <property type="project" value="GO_Central"/>
</dbReference>
<feature type="compositionally biased region" description="Acidic residues" evidence="2">
    <location>
        <begin position="478"/>
        <end position="496"/>
    </location>
</feature>
<dbReference type="SMART" id="SM00717">
    <property type="entry name" value="SANT"/>
    <property type="match status" value="1"/>
</dbReference>
<evidence type="ECO:0000256" key="1">
    <source>
        <dbReference type="ARBA" id="ARBA00004123"/>
    </source>
</evidence>
<feature type="compositionally biased region" description="Basic and acidic residues" evidence="2">
    <location>
        <begin position="455"/>
        <end position="467"/>
    </location>
</feature>
<dbReference type="HOGENOM" id="CLU_447867_0_0_1"/>
<reference evidence="4 5" key="1">
    <citation type="journal article" date="2008" name="Nature">
        <title>The genome of the model beetle and pest Tribolium castaneum.</title>
        <authorList>
            <consortium name="Tribolium Genome Sequencing Consortium"/>
            <person name="Richards S."/>
            <person name="Gibbs R.A."/>
            <person name="Weinstock G.M."/>
            <person name="Brown S.J."/>
            <person name="Denell R."/>
            <person name="Beeman R.W."/>
            <person name="Gibbs R."/>
            <person name="Beeman R.W."/>
            <person name="Brown S.J."/>
            <person name="Bucher G."/>
            <person name="Friedrich M."/>
            <person name="Grimmelikhuijzen C.J."/>
            <person name="Klingler M."/>
            <person name="Lorenzen M."/>
            <person name="Richards S."/>
            <person name="Roth S."/>
            <person name="Schroder R."/>
            <person name="Tautz D."/>
            <person name="Zdobnov E.M."/>
            <person name="Muzny D."/>
            <person name="Gibbs R.A."/>
            <person name="Weinstock G.M."/>
            <person name="Attaway T."/>
            <person name="Bell S."/>
            <person name="Buhay C.J."/>
            <person name="Chandrabose M.N."/>
            <person name="Chavez D."/>
            <person name="Clerk-Blankenburg K.P."/>
            <person name="Cree A."/>
            <person name="Dao M."/>
            <person name="Davis C."/>
            <person name="Chacko J."/>
            <person name="Dinh H."/>
            <person name="Dugan-Rocha S."/>
            <person name="Fowler G."/>
            <person name="Garner T.T."/>
            <person name="Garnes J."/>
            <person name="Gnirke A."/>
            <person name="Hawes A."/>
            <person name="Hernandez J."/>
            <person name="Hines S."/>
            <person name="Holder M."/>
            <person name="Hume J."/>
            <person name="Jhangiani S.N."/>
            <person name="Joshi V."/>
            <person name="Khan Z.M."/>
            <person name="Jackson L."/>
            <person name="Kovar C."/>
            <person name="Kowis A."/>
            <person name="Lee S."/>
            <person name="Lewis L.R."/>
            <person name="Margolis J."/>
            <person name="Morgan M."/>
            <person name="Nazareth L.V."/>
            <person name="Nguyen N."/>
            <person name="Okwuonu G."/>
            <person name="Parker D."/>
            <person name="Richards S."/>
            <person name="Ruiz S.J."/>
            <person name="Santibanez J."/>
            <person name="Savard J."/>
            <person name="Scherer S.E."/>
            <person name="Schneider B."/>
            <person name="Sodergren E."/>
            <person name="Tautz D."/>
            <person name="Vattahil S."/>
            <person name="Villasana D."/>
            <person name="White C.S."/>
            <person name="Wright R."/>
            <person name="Park Y."/>
            <person name="Beeman R.W."/>
            <person name="Lord J."/>
            <person name="Oppert B."/>
            <person name="Lorenzen M."/>
            <person name="Brown S."/>
            <person name="Wang L."/>
            <person name="Savard J."/>
            <person name="Tautz D."/>
            <person name="Richards S."/>
            <person name="Weinstock G."/>
            <person name="Gibbs R.A."/>
            <person name="Liu Y."/>
            <person name="Worley K."/>
            <person name="Weinstock G."/>
            <person name="Elsik C.G."/>
            <person name="Reese J.T."/>
            <person name="Elhaik E."/>
            <person name="Landan G."/>
            <person name="Graur D."/>
            <person name="Arensburger P."/>
            <person name="Atkinson P."/>
            <person name="Beeman R.W."/>
            <person name="Beidler J."/>
            <person name="Brown S.J."/>
            <person name="Demuth J.P."/>
            <person name="Drury D.W."/>
            <person name="Du Y.Z."/>
            <person name="Fujiwara H."/>
            <person name="Lorenzen M."/>
            <person name="Maselli V."/>
            <person name="Osanai M."/>
            <person name="Park Y."/>
            <person name="Robertson H.M."/>
            <person name="Tu Z."/>
            <person name="Wang J.J."/>
            <person name="Wang S."/>
            <person name="Richards S."/>
            <person name="Song H."/>
            <person name="Zhang L."/>
            <person name="Sodergren E."/>
            <person name="Werner D."/>
            <person name="Stanke M."/>
            <person name="Morgenstern B."/>
            <person name="Solovyev V."/>
            <person name="Kosarev P."/>
            <person name="Brown G."/>
            <person name="Chen H.C."/>
            <person name="Ermolaeva O."/>
            <person name="Hlavina W."/>
            <person name="Kapustin Y."/>
            <person name="Kiryutin B."/>
            <person name="Kitts P."/>
            <person name="Maglott D."/>
            <person name="Pruitt K."/>
            <person name="Sapojnikov V."/>
            <person name="Souvorov A."/>
            <person name="Mackey A.J."/>
            <person name="Waterhouse R.M."/>
            <person name="Wyder S."/>
            <person name="Zdobnov E.M."/>
            <person name="Zdobnov E.M."/>
            <person name="Wyder S."/>
            <person name="Kriventseva E.V."/>
            <person name="Kadowaki T."/>
            <person name="Bork P."/>
            <person name="Aranda M."/>
            <person name="Bao R."/>
            <person name="Beermann A."/>
            <person name="Berns N."/>
            <person name="Bolognesi R."/>
            <person name="Bonneton F."/>
            <person name="Bopp D."/>
            <person name="Brown S.J."/>
            <person name="Bucher G."/>
            <person name="Butts T."/>
            <person name="Chaumot A."/>
            <person name="Denell R.E."/>
            <person name="Ferrier D.E."/>
            <person name="Friedrich M."/>
            <person name="Gordon C.M."/>
            <person name="Jindra M."/>
            <person name="Klingler M."/>
            <person name="Lan Q."/>
            <person name="Lattorff H.M."/>
            <person name="Laudet V."/>
            <person name="von Levetsow C."/>
            <person name="Liu Z."/>
            <person name="Lutz R."/>
            <person name="Lynch J.A."/>
            <person name="da Fonseca R.N."/>
            <person name="Posnien N."/>
            <person name="Reuter R."/>
            <person name="Roth S."/>
            <person name="Savard J."/>
            <person name="Schinko J.B."/>
            <person name="Schmitt C."/>
            <person name="Schoppmeier M."/>
            <person name="Schroder R."/>
            <person name="Shippy T.D."/>
            <person name="Simonnet F."/>
            <person name="Marques-Souza H."/>
            <person name="Tautz D."/>
            <person name="Tomoyasu Y."/>
            <person name="Trauner J."/>
            <person name="Van der Zee M."/>
            <person name="Vervoort M."/>
            <person name="Wittkopp N."/>
            <person name="Wimmer E.A."/>
            <person name="Yang X."/>
            <person name="Jones A.K."/>
            <person name="Sattelle D.B."/>
            <person name="Ebert P.R."/>
            <person name="Nelson D."/>
            <person name="Scott J.G."/>
            <person name="Beeman R.W."/>
            <person name="Muthukrishnan S."/>
            <person name="Kramer K.J."/>
            <person name="Arakane Y."/>
            <person name="Beeman R.W."/>
            <person name="Zhu Q."/>
            <person name="Hogenkamp D."/>
            <person name="Dixit R."/>
            <person name="Oppert B."/>
            <person name="Jiang H."/>
            <person name="Zou Z."/>
            <person name="Marshall J."/>
            <person name="Elpidina E."/>
            <person name="Vinokurov K."/>
            <person name="Oppert C."/>
            <person name="Zou Z."/>
            <person name="Evans J."/>
            <person name="Lu Z."/>
            <person name="Zhao P."/>
            <person name="Sumathipala N."/>
            <person name="Altincicek B."/>
            <person name="Vilcinskas A."/>
            <person name="Williams M."/>
            <person name="Hultmark D."/>
            <person name="Hetru C."/>
            <person name="Jiang H."/>
            <person name="Grimmelikhuijzen C.J."/>
            <person name="Hauser F."/>
            <person name="Cazzamali G."/>
            <person name="Williamson M."/>
            <person name="Park Y."/>
            <person name="Li B."/>
            <person name="Tanaka Y."/>
            <person name="Predel R."/>
            <person name="Neupert S."/>
            <person name="Schachtner J."/>
            <person name="Verleyen P."/>
            <person name="Raible F."/>
            <person name="Bork P."/>
            <person name="Friedrich M."/>
            <person name="Walden K.K."/>
            <person name="Robertson H.M."/>
            <person name="Angeli S."/>
            <person name="Foret S."/>
            <person name="Bucher G."/>
            <person name="Schuetz S."/>
            <person name="Maleszka R."/>
            <person name="Wimmer E.A."/>
            <person name="Beeman R.W."/>
            <person name="Lorenzen M."/>
            <person name="Tomoyasu Y."/>
            <person name="Miller S.C."/>
            <person name="Grossmann D."/>
            <person name="Bucher G."/>
        </authorList>
    </citation>
    <scope>NUCLEOTIDE SEQUENCE [LARGE SCALE GENOMIC DNA]</scope>
    <source>
        <strain evidence="4 5">Georgia GA2</strain>
    </source>
</reference>
<sequence>MASRRTRIKAIATIPQRRKTLNPPLTTEETPQTAPEVSQNDERNLNVEHDQIGETAPTPVETSPVTNGGPVFRRKFVKPTVSLNAINRKPREVEEVKNNKIVILNDVIINPAPVINSEQNQLKSPEVREEGSLTFPEPPPSPTKISRGRIKAVPKLGGFRNSNYSASESEDESRKNYRHRNDSVCSSTSGFQDSIPECPSPQKPKEFSSVIQRKCRRTEQSRKLAEARRDFYLKFGHKKPDRQKLTMIDLIFYNPVTNPMSDNKTKRKISEVTEEEKEVEPENEKIDDPGSDEENEMPAPQIKIGPQGELVVDEQSLVIENKSLKKNREELEKSELVNGDFETGYGVYKRAKRSKDWSKRETLKFYKALNTIGTDFTLMCELFPRRSRRELKMKFKKEERINKNLVDRAIMQPCGFDFNEFKHEVDMEEKELEEIEKQKERERELKKEAKKRKSEQKSKEAEKSCEPKRKKRNLDIMDVLEDSDADDEVEENEDAVLESLQKPTRSGRVPKILDRYRAPESPPRLDKAKPGSLIVVAGTGPNGQPVYKVCMVTGEHGRKQIGQDMSSLQKALECKENGIQDLFTLSAEISECNETIPAEENNVTIPAEEE</sequence>
<dbReference type="STRING" id="7070.D6WTH8"/>
<feature type="region of interest" description="Disordered" evidence="2">
    <location>
        <begin position="263"/>
        <end position="301"/>
    </location>
</feature>
<dbReference type="InterPro" id="IPR001005">
    <property type="entry name" value="SANT/Myb"/>
</dbReference>
<dbReference type="PhylomeDB" id="D6WTH8"/>
<accession>D6WTH8</accession>
<comment type="subcellular location">
    <subcellularLocation>
        <location evidence="1">Nucleus</location>
    </subcellularLocation>
</comment>
<organism evidence="4 5">
    <name type="scientific">Tribolium castaneum</name>
    <name type="common">Red flour beetle</name>
    <dbReference type="NCBI Taxonomy" id="7070"/>
    <lineage>
        <taxon>Eukaryota</taxon>
        <taxon>Metazoa</taxon>
        <taxon>Ecdysozoa</taxon>
        <taxon>Arthropoda</taxon>
        <taxon>Hexapoda</taxon>
        <taxon>Insecta</taxon>
        <taxon>Pterygota</taxon>
        <taxon>Neoptera</taxon>
        <taxon>Endopterygota</taxon>
        <taxon>Coleoptera</taxon>
        <taxon>Polyphaga</taxon>
        <taxon>Cucujiformia</taxon>
        <taxon>Tenebrionidae</taxon>
        <taxon>Tenebrionidae incertae sedis</taxon>
        <taxon>Tribolium</taxon>
    </lineage>
</organism>
<feature type="compositionally biased region" description="Basic and acidic residues" evidence="2">
    <location>
        <begin position="172"/>
        <end position="182"/>
    </location>
</feature>
<dbReference type="GO" id="GO:0005634">
    <property type="term" value="C:nucleus"/>
    <property type="evidence" value="ECO:0007669"/>
    <property type="project" value="UniProtKB-SubCell"/>
</dbReference>
<reference evidence="4 5" key="2">
    <citation type="journal article" date="2010" name="Nucleic Acids Res.">
        <title>BeetleBase in 2010: revisions to provide comprehensive genomic information for Tribolium castaneum.</title>
        <authorList>
            <person name="Kim H.S."/>
            <person name="Murphy T."/>
            <person name="Xia J."/>
            <person name="Caragea D."/>
            <person name="Park Y."/>
            <person name="Beeman R.W."/>
            <person name="Lorenzen M.D."/>
            <person name="Butcher S."/>
            <person name="Manak J.R."/>
            <person name="Brown S.J."/>
        </authorList>
    </citation>
    <scope>GENOME REANNOTATION</scope>
    <source>
        <strain evidence="4 5">Georgia GA2</strain>
    </source>
</reference>
<dbReference type="GO" id="GO:0001156">
    <property type="term" value="F:TFIIIC-class transcription factor complex binding"/>
    <property type="evidence" value="ECO:0000318"/>
    <property type="project" value="GO_Central"/>
</dbReference>
<dbReference type="eggNOG" id="KOG2009">
    <property type="taxonomic scope" value="Eukaryota"/>
</dbReference>
<feature type="region of interest" description="Disordered" evidence="2">
    <location>
        <begin position="443"/>
        <end position="531"/>
    </location>
</feature>
<keyword evidence="5" id="KW-1185">Reference proteome</keyword>
<feature type="compositionally biased region" description="Low complexity" evidence="2">
    <location>
        <begin position="23"/>
        <end position="36"/>
    </location>
</feature>
<name>D6WTH8_TRICA</name>
<gene>
    <name evidence="4" type="primary">AUGUSTUS-3.0.2_09660</name>
    <name evidence="4" type="ORF">TcasGA2_TC009660</name>
</gene>
<proteinExistence type="predicted"/>
<dbReference type="KEGG" id="tca:663275"/>
<dbReference type="PANTHER" id="PTHR22929:SF0">
    <property type="entry name" value="TRANSCRIPTION FACTOR TFIIIB COMPONENT B'' HOMOLOG"/>
    <property type="match status" value="1"/>
</dbReference>
<dbReference type="InterPro" id="IPR009057">
    <property type="entry name" value="Homeodomain-like_sf"/>
</dbReference>
<dbReference type="SUPFAM" id="SSF46689">
    <property type="entry name" value="Homeodomain-like"/>
    <property type="match status" value="1"/>
</dbReference>
<dbReference type="InParanoid" id="D6WTH8"/>
<feature type="region of interest" description="Disordered" evidence="2">
    <location>
        <begin position="1"/>
        <end position="42"/>
    </location>
</feature>
<feature type="compositionally biased region" description="Basic and acidic residues" evidence="2">
    <location>
        <begin position="511"/>
        <end position="529"/>
    </location>
</feature>
<dbReference type="Pfam" id="PF15963">
    <property type="entry name" value="Myb_DNA-bind_7"/>
    <property type="match status" value="1"/>
</dbReference>
<feature type="compositionally biased region" description="Polar residues" evidence="2">
    <location>
        <begin position="183"/>
        <end position="192"/>
    </location>
</feature>
<evidence type="ECO:0000259" key="3">
    <source>
        <dbReference type="SMART" id="SM00717"/>
    </source>
</evidence>
<feature type="region of interest" description="Disordered" evidence="2">
    <location>
        <begin position="119"/>
        <end position="214"/>
    </location>
</feature>
<dbReference type="EMBL" id="KQ971352">
    <property type="protein sequence ID" value="EFA06729.1"/>
    <property type="molecule type" value="Genomic_DNA"/>
</dbReference>
<dbReference type="PANTHER" id="PTHR22929">
    <property type="entry name" value="RNA POLYMERASE III TRANSCRIPTION INITIATION FACTOR B"/>
    <property type="match status" value="1"/>
</dbReference>
<dbReference type="Proteomes" id="UP000007266">
    <property type="component" value="Linkage group 7"/>
</dbReference>
<feature type="domain" description="Myb-like" evidence="3">
    <location>
        <begin position="353"/>
        <end position="401"/>
    </location>
</feature>
<dbReference type="AlphaFoldDB" id="D6WTH8"/>
<dbReference type="GO" id="GO:0000126">
    <property type="term" value="C:transcription factor TFIIIB complex"/>
    <property type="evidence" value="ECO:0000318"/>
    <property type="project" value="GO_Central"/>
</dbReference>
<evidence type="ECO:0000256" key="2">
    <source>
        <dbReference type="SAM" id="MobiDB-lite"/>
    </source>
</evidence>
<dbReference type="OrthoDB" id="272624at2759"/>
<protein>
    <recommendedName>
        <fullName evidence="3">Myb-like domain-containing protein</fullName>
    </recommendedName>
</protein>
<evidence type="ECO:0000313" key="5">
    <source>
        <dbReference type="Proteomes" id="UP000007266"/>
    </source>
</evidence>